<dbReference type="InterPro" id="IPR026698">
    <property type="entry name" value="UPF_C3orf38"/>
</dbReference>
<dbReference type="InterPro" id="IPR032710">
    <property type="entry name" value="NTF2-like_dom_sf"/>
</dbReference>
<dbReference type="Pfam" id="PF15008">
    <property type="entry name" value="DUF4518"/>
    <property type="match status" value="1"/>
</dbReference>
<protein>
    <recommendedName>
        <fullName evidence="2">NTF2 domain-containing protein</fullName>
    </recommendedName>
</protein>
<dbReference type="InterPro" id="IPR018222">
    <property type="entry name" value="Nuclear_transport_factor_2_euk"/>
</dbReference>
<dbReference type="PANTHER" id="PTHR21084">
    <property type="entry name" value="DENSE INCISORS"/>
    <property type="match status" value="1"/>
</dbReference>
<feature type="region of interest" description="Disordered" evidence="1">
    <location>
        <begin position="105"/>
        <end position="126"/>
    </location>
</feature>
<dbReference type="EMBL" id="VSWD01000007">
    <property type="protein sequence ID" value="KAK3096464.1"/>
    <property type="molecule type" value="Genomic_DNA"/>
</dbReference>
<dbReference type="PANTHER" id="PTHR21084:SF1">
    <property type="entry name" value="DENSE INCISORS"/>
    <property type="match status" value="1"/>
</dbReference>
<evidence type="ECO:0000259" key="2">
    <source>
        <dbReference type="PROSITE" id="PS50177"/>
    </source>
</evidence>
<proteinExistence type="predicted"/>
<feature type="domain" description="NTF2" evidence="2">
    <location>
        <begin position="180"/>
        <end position="314"/>
    </location>
</feature>
<dbReference type="SUPFAM" id="SSF54427">
    <property type="entry name" value="NTF2-like"/>
    <property type="match status" value="1"/>
</dbReference>
<evidence type="ECO:0000256" key="1">
    <source>
        <dbReference type="SAM" id="MobiDB-lite"/>
    </source>
</evidence>
<evidence type="ECO:0000313" key="4">
    <source>
        <dbReference type="Proteomes" id="UP001186944"/>
    </source>
</evidence>
<keyword evidence="4" id="KW-1185">Reference proteome</keyword>
<comment type="caution">
    <text evidence="3">The sequence shown here is derived from an EMBL/GenBank/DDBJ whole genome shotgun (WGS) entry which is preliminary data.</text>
</comment>
<evidence type="ECO:0000313" key="3">
    <source>
        <dbReference type="EMBL" id="KAK3096464.1"/>
    </source>
</evidence>
<accession>A0AA89BVZ5</accession>
<sequence>MLPFEELGLEDLLKSFDAFDVLLLADTVTQKRISVSNKDEAVKAIIACSSSAEEIFGRQKITKKCIVNYLVAKNINFSAKWNKNELCAKVLEYWKHQYQMTCAQGSSTPASPEQSRHVNPPEAGAPHQVVYQTSPGPVTHIVNNYSTVYNQVIISPGTEKSTTGGGESTSVITNPHLQQLGETFTKWFYERWNAENPSVSYAVNDFGTHHFWDDASLLSLCLTPERIEDQCTGSAAVSEKLLSFVRDQQLMFNPNLTAEGIKVKSDPHGLVIILVCGTVHQSNRFVGIFDQMFGLIKDPAMNDNWRIKVMKLKISVTSAFSMPKLSDKSYEEIQDLERV</sequence>
<reference evidence="3" key="1">
    <citation type="submission" date="2019-08" db="EMBL/GenBank/DDBJ databases">
        <title>The improved chromosome-level genome for the pearl oyster Pinctada fucata martensii using PacBio sequencing and Hi-C.</title>
        <authorList>
            <person name="Zheng Z."/>
        </authorList>
    </citation>
    <scope>NUCLEOTIDE SEQUENCE</scope>
    <source>
        <strain evidence="3">ZZ-2019</strain>
        <tissue evidence="3">Adductor muscle</tissue>
    </source>
</reference>
<dbReference type="Gene3D" id="3.10.450.50">
    <property type="match status" value="1"/>
</dbReference>
<dbReference type="AlphaFoldDB" id="A0AA89BVZ5"/>
<organism evidence="3 4">
    <name type="scientific">Pinctada imbricata</name>
    <name type="common">Atlantic pearl-oyster</name>
    <name type="synonym">Pinctada martensii</name>
    <dbReference type="NCBI Taxonomy" id="66713"/>
    <lineage>
        <taxon>Eukaryota</taxon>
        <taxon>Metazoa</taxon>
        <taxon>Spiralia</taxon>
        <taxon>Lophotrochozoa</taxon>
        <taxon>Mollusca</taxon>
        <taxon>Bivalvia</taxon>
        <taxon>Autobranchia</taxon>
        <taxon>Pteriomorphia</taxon>
        <taxon>Pterioida</taxon>
        <taxon>Pterioidea</taxon>
        <taxon>Pteriidae</taxon>
        <taxon>Pinctada</taxon>
    </lineage>
</organism>
<name>A0AA89BVZ5_PINIB</name>
<dbReference type="Proteomes" id="UP001186944">
    <property type="component" value="Unassembled WGS sequence"/>
</dbReference>
<dbReference type="PROSITE" id="PS50177">
    <property type="entry name" value="NTF2_DOMAIN"/>
    <property type="match status" value="1"/>
</dbReference>
<gene>
    <name evidence="3" type="ORF">FSP39_000479</name>
</gene>